<sequence length="183" mass="19930">MPPTVKAGLEEGVDIGGVDVGEEEVVGDGEMGGVGVGENGVAAAAFAVRRLGDWEREMWVVGYKGWCEVLRLTVSQEDPARVSWSKDGPAKRRLDGVLGVTDAWWDEGYGGGLKVVAMVGGESSKPRGGEEEEEKIWNGYRVKLEDGGLCFRRGERDVKGMIKALVEREEEGFRREDELVDEG</sequence>
<reference evidence="1" key="1">
    <citation type="submission" date="2022-07" db="EMBL/GenBank/DDBJ databases">
        <title>Genome analysis of Parmales, a sister group of diatoms, reveals the evolutionary specialization of diatoms from phago-mixotrophs to photoautotrophs.</title>
        <authorList>
            <person name="Ban H."/>
            <person name="Sato S."/>
            <person name="Yoshikawa S."/>
            <person name="Kazumasa Y."/>
            <person name="Nakamura Y."/>
            <person name="Ichinomiya M."/>
            <person name="Saitoh K."/>
            <person name="Sato N."/>
            <person name="Blanc-Mathieu R."/>
            <person name="Endo H."/>
            <person name="Kuwata A."/>
            <person name="Ogata H."/>
        </authorList>
    </citation>
    <scope>NUCLEOTIDE SEQUENCE</scope>
</reference>
<evidence type="ECO:0000313" key="1">
    <source>
        <dbReference type="EMBL" id="GMH51585.1"/>
    </source>
</evidence>
<dbReference type="AlphaFoldDB" id="A0A9W6ZJT2"/>
<keyword evidence="2" id="KW-1185">Reference proteome</keyword>
<proteinExistence type="predicted"/>
<comment type="caution">
    <text evidence="1">The sequence shown here is derived from an EMBL/GenBank/DDBJ whole genome shotgun (WGS) entry which is preliminary data.</text>
</comment>
<dbReference type="OrthoDB" id="10501674at2759"/>
<evidence type="ECO:0000313" key="2">
    <source>
        <dbReference type="Proteomes" id="UP001165082"/>
    </source>
</evidence>
<feature type="non-terminal residue" evidence="1">
    <location>
        <position position="183"/>
    </location>
</feature>
<gene>
    <name evidence="1" type="ORF">TrRE_jg6110</name>
</gene>
<accession>A0A9W6ZJT2</accession>
<dbReference type="EMBL" id="BRXZ01001986">
    <property type="protein sequence ID" value="GMH51585.1"/>
    <property type="molecule type" value="Genomic_DNA"/>
</dbReference>
<organism evidence="1 2">
    <name type="scientific">Triparma retinervis</name>
    <dbReference type="NCBI Taxonomy" id="2557542"/>
    <lineage>
        <taxon>Eukaryota</taxon>
        <taxon>Sar</taxon>
        <taxon>Stramenopiles</taxon>
        <taxon>Ochrophyta</taxon>
        <taxon>Bolidophyceae</taxon>
        <taxon>Parmales</taxon>
        <taxon>Triparmaceae</taxon>
        <taxon>Triparma</taxon>
    </lineage>
</organism>
<name>A0A9W6ZJT2_9STRA</name>
<dbReference type="Proteomes" id="UP001165082">
    <property type="component" value="Unassembled WGS sequence"/>
</dbReference>
<protein>
    <submittedName>
        <fullName evidence="1">Uncharacterized protein</fullName>
    </submittedName>
</protein>